<sequence length="214" mass="23252">MGSEAILGTDLSAEGPGGAGPAWTAGSADDFAPRMKRCDLTWRRAGGEPGPGPARCSGLQGWTLPQRGVTFSAREEWLGYSSMFPSKLKITPEDNTHFFQEPDEAWAWHDMYHADTDGGKNTEHKPPRRRGKRRHTRDTAENKQVTKPTQQQACQGKRVALQAAAYLAEVRNSDKELGSGLDPLDIGESTDENSVVSAIEGLPQVSPLSLMAGY</sequence>
<protein>
    <submittedName>
        <fullName evidence="2">Uncharacterized protein</fullName>
    </submittedName>
</protein>
<dbReference type="Proteomes" id="UP001066276">
    <property type="component" value="Chromosome 3_2"/>
</dbReference>
<feature type="compositionally biased region" description="Basic residues" evidence="1">
    <location>
        <begin position="126"/>
        <end position="136"/>
    </location>
</feature>
<dbReference type="EMBL" id="JANPWB010000006">
    <property type="protein sequence ID" value="KAJ1180852.1"/>
    <property type="molecule type" value="Genomic_DNA"/>
</dbReference>
<feature type="region of interest" description="Disordered" evidence="1">
    <location>
        <begin position="116"/>
        <end position="156"/>
    </location>
</feature>
<evidence type="ECO:0000256" key="1">
    <source>
        <dbReference type="SAM" id="MobiDB-lite"/>
    </source>
</evidence>
<gene>
    <name evidence="2" type="ORF">NDU88_006067</name>
</gene>
<reference evidence="2" key="1">
    <citation type="journal article" date="2022" name="bioRxiv">
        <title>Sequencing and chromosome-scale assembly of the giantPleurodeles waltlgenome.</title>
        <authorList>
            <person name="Brown T."/>
            <person name="Elewa A."/>
            <person name="Iarovenko S."/>
            <person name="Subramanian E."/>
            <person name="Araus A.J."/>
            <person name="Petzold A."/>
            <person name="Susuki M."/>
            <person name="Suzuki K.-i.T."/>
            <person name="Hayashi T."/>
            <person name="Toyoda A."/>
            <person name="Oliveira C."/>
            <person name="Osipova E."/>
            <person name="Leigh N.D."/>
            <person name="Simon A."/>
            <person name="Yun M.H."/>
        </authorList>
    </citation>
    <scope>NUCLEOTIDE SEQUENCE</scope>
    <source>
        <strain evidence="2">20211129_DDA</strain>
        <tissue evidence="2">Liver</tissue>
    </source>
</reference>
<evidence type="ECO:0000313" key="3">
    <source>
        <dbReference type="Proteomes" id="UP001066276"/>
    </source>
</evidence>
<comment type="caution">
    <text evidence="2">The sequence shown here is derived from an EMBL/GenBank/DDBJ whole genome shotgun (WGS) entry which is preliminary data.</text>
</comment>
<feature type="region of interest" description="Disordered" evidence="1">
    <location>
        <begin position="1"/>
        <end position="29"/>
    </location>
</feature>
<evidence type="ECO:0000313" key="2">
    <source>
        <dbReference type="EMBL" id="KAJ1180852.1"/>
    </source>
</evidence>
<organism evidence="2 3">
    <name type="scientific">Pleurodeles waltl</name>
    <name type="common">Iberian ribbed newt</name>
    <dbReference type="NCBI Taxonomy" id="8319"/>
    <lineage>
        <taxon>Eukaryota</taxon>
        <taxon>Metazoa</taxon>
        <taxon>Chordata</taxon>
        <taxon>Craniata</taxon>
        <taxon>Vertebrata</taxon>
        <taxon>Euteleostomi</taxon>
        <taxon>Amphibia</taxon>
        <taxon>Batrachia</taxon>
        <taxon>Caudata</taxon>
        <taxon>Salamandroidea</taxon>
        <taxon>Salamandridae</taxon>
        <taxon>Pleurodelinae</taxon>
        <taxon>Pleurodeles</taxon>
    </lineage>
</organism>
<dbReference type="AlphaFoldDB" id="A0AAV7TW26"/>
<proteinExistence type="predicted"/>
<feature type="compositionally biased region" description="Basic and acidic residues" evidence="1">
    <location>
        <begin position="116"/>
        <end position="125"/>
    </location>
</feature>
<accession>A0AAV7TW26</accession>
<keyword evidence="3" id="KW-1185">Reference proteome</keyword>
<feature type="compositionally biased region" description="Polar residues" evidence="1">
    <location>
        <begin position="142"/>
        <end position="154"/>
    </location>
</feature>
<name>A0AAV7TW26_PLEWA</name>